<dbReference type="PANTHER" id="PTHR42830:SF1">
    <property type="entry name" value="OSMOTICALLY INDUCIBLE FAMILY PROTEIN"/>
    <property type="match status" value="1"/>
</dbReference>
<dbReference type="RefSeq" id="WP_120954832.1">
    <property type="nucleotide sequence ID" value="NZ_RBIR01000008.1"/>
</dbReference>
<comment type="caution">
    <text evidence="1">The sequence shown here is derived from an EMBL/GenBank/DDBJ whole genome shotgun (WGS) entry which is preliminary data.</text>
</comment>
<proteinExistence type="predicted"/>
<dbReference type="Proteomes" id="UP000276055">
    <property type="component" value="Unassembled WGS sequence"/>
</dbReference>
<protein>
    <submittedName>
        <fullName evidence="1">Osmotically inducible protein OsmC</fullName>
    </submittedName>
</protein>
<dbReference type="Pfam" id="PF02566">
    <property type="entry name" value="OsmC"/>
    <property type="match status" value="1"/>
</dbReference>
<dbReference type="SUPFAM" id="SSF82784">
    <property type="entry name" value="OsmC-like"/>
    <property type="match status" value="1"/>
</dbReference>
<dbReference type="GO" id="GO:0006979">
    <property type="term" value="P:response to oxidative stress"/>
    <property type="evidence" value="ECO:0007669"/>
    <property type="project" value="InterPro"/>
</dbReference>
<dbReference type="InterPro" id="IPR003718">
    <property type="entry name" value="OsmC/Ohr_fam"/>
</dbReference>
<name>A0A495EAZ1_9MICC</name>
<dbReference type="NCBIfam" id="TIGR03562">
    <property type="entry name" value="osmo_induc_OsmC"/>
    <property type="match status" value="1"/>
</dbReference>
<evidence type="ECO:0000313" key="2">
    <source>
        <dbReference type="Proteomes" id="UP000276055"/>
    </source>
</evidence>
<evidence type="ECO:0000313" key="1">
    <source>
        <dbReference type="EMBL" id="RKR13861.1"/>
    </source>
</evidence>
<dbReference type="InterPro" id="IPR036102">
    <property type="entry name" value="OsmC/Ohrsf"/>
</dbReference>
<dbReference type="PANTHER" id="PTHR42830">
    <property type="entry name" value="OSMOTICALLY INDUCIBLE FAMILY PROTEIN"/>
    <property type="match status" value="1"/>
</dbReference>
<organism evidence="1 2">
    <name type="scientific">Arthrobacter oryzae</name>
    <dbReference type="NCBI Taxonomy" id="409290"/>
    <lineage>
        <taxon>Bacteria</taxon>
        <taxon>Bacillati</taxon>
        <taxon>Actinomycetota</taxon>
        <taxon>Actinomycetes</taxon>
        <taxon>Micrococcales</taxon>
        <taxon>Micrococcaceae</taxon>
        <taxon>Arthrobacter</taxon>
    </lineage>
</organism>
<accession>A0A495EAZ1</accession>
<dbReference type="InterPro" id="IPR015946">
    <property type="entry name" value="KH_dom-like_a/b"/>
</dbReference>
<sequence length="142" mass="14557">MATTRTAHTVWNGDLMAGSGNTTLDSSGLGNFDVTWKARAESAEGKTSPEELIAAAHSACFSMAFSNGLAQAGHTAEEINTKADVTFVPGTGITGSHLTVTARVPGLSAEDFQRISEEAKTGCPVSAALTGIEITLDATLVS</sequence>
<reference evidence="1 2" key="1">
    <citation type="submission" date="2018-10" db="EMBL/GenBank/DDBJ databases">
        <title>Genomic Encyclopedia of Type Strains, Phase IV (KMG-IV): sequencing the most valuable type-strain genomes for metagenomic binning, comparative biology and taxonomic classification.</title>
        <authorList>
            <person name="Goeker M."/>
        </authorList>
    </citation>
    <scope>NUCLEOTIDE SEQUENCE [LARGE SCALE GENOMIC DNA]</scope>
    <source>
        <strain evidence="1 2">DSM 25586</strain>
    </source>
</reference>
<dbReference type="InterPro" id="IPR052707">
    <property type="entry name" value="OsmC_Ohr_Peroxiredoxin"/>
</dbReference>
<gene>
    <name evidence="1" type="ORF">C8D78_3202</name>
</gene>
<dbReference type="AlphaFoldDB" id="A0A495EAZ1"/>
<dbReference type="Gene3D" id="3.30.300.20">
    <property type="match status" value="1"/>
</dbReference>
<dbReference type="GO" id="GO:0004601">
    <property type="term" value="F:peroxidase activity"/>
    <property type="evidence" value="ECO:0007669"/>
    <property type="project" value="InterPro"/>
</dbReference>
<dbReference type="OrthoDB" id="9807532at2"/>
<dbReference type="EMBL" id="RBIR01000008">
    <property type="protein sequence ID" value="RKR13861.1"/>
    <property type="molecule type" value="Genomic_DNA"/>
</dbReference>
<dbReference type="InterPro" id="IPR019904">
    <property type="entry name" value="Peroxiredoxin_OsmC"/>
</dbReference>